<dbReference type="EMBL" id="JAJSPL020000037">
    <property type="protein sequence ID" value="KAK7735663.1"/>
    <property type="molecule type" value="Genomic_DNA"/>
</dbReference>
<comment type="caution">
    <text evidence="1">The sequence shown here is derived from an EMBL/GenBank/DDBJ whole genome shotgun (WGS) entry which is preliminary data.</text>
</comment>
<evidence type="ECO:0000313" key="2">
    <source>
        <dbReference type="Proteomes" id="UP001320245"/>
    </source>
</evidence>
<dbReference type="Pfam" id="PF17784">
    <property type="entry name" value="Sulfotransfer_4"/>
    <property type="match status" value="1"/>
</dbReference>
<proteinExistence type="predicted"/>
<dbReference type="Proteomes" id="UP001320245">
    <property type="component" value="Unassembled WGS sequence"/>
</dbReference>
<dbReference type="InterPro" id="IPR040632">
    <property type="entry name" value="Sulfotransfer_4"/>
</dbReference>
<gene>
    <name evidence="1" type="ORF">SLS53_007404</name>
</gene>
<dbReference type="InterPro" id="IPR027417">
    <property type="entry name" value="P-loop_NTPase"/>
</dbReference>
<sequence>MVQGAADFPAAIFAEELVNAYPEAAVILSIRPEDAWFTSMMLTLWHQYSNTPADSKSPMAPLATKYHTLCWNSDFPTNGRDYFRRHNDILDSE</sequence>
<dbReference type="PANTHER" id="PTHR36978:SF4">
    <property type="entry name" value="P-LOOP CONTAINING NUCLEOSIDE TRIPHOSPHATE HYDROLASE PROTEIN"/>
    <property type="match status" value="1"/>
</dbReference>
<name>A0AAN9YCK1_9PEZI</name>
<organism evidence="1 2">
    <name type="scientific">Cytospora paraplurivora</name>
    <dbReference type="NCBI Taxonomy" id="2898453"/>
    <lineage>
        <taxon>Eukaryota</taxon>
        <taxon>Fungi</taxon>
        <taxon>Dikarya</taxon>
        <taxon>Ascomycota</taxon>
        <taxon>Pezizomycotina</taxon>
        <taxon>Sordariomycetes</taxon>
        <taxon>Sordariomycetidae</taxon>
        <taxon>Diaporthales</taxon>
        <taxon>Cytosporaceae</taxon>
        <taxon>Cytospora</taxon>
    </lineage>
</organism>
<reference evidence="1 2" key="1">
    <citation type="journal article" date="2023" name="PLoS ONE">
        <title>Cytospora paraplurivora sp. nov. isolated from orchards with fruit tree decline syndrome in Ontario, Canada.</title>
        <authorList>
            <person name="Ilyukhin E."/>
            <person name="Nguyen H.D.T."/>
            <person name="Castle A.J."/>
            <person name="Ellouze W."/>
        </authorList>
    </citation>
    <scope>NUCLEOTIDE SEQUENCE [LARGE SCALE GENOMIC DNA]</scope>
    <source>
        <strain evidence="1 2">FDS-564</strain>
    </source>
</reference>
<accession>A0AAN9YCK1</accession>
<protein>
    <submittedName>
        <fullName evidence="1">Uncharacterized protein</fullName>
    </submittedName>
</protein>
<dbReference type="Gene3D" id="3.40.50.300">
    <property type="entry name" value="P-loop containing nucleotide triphosphate hydrolases"/>
    <property type="match status" value="1"/>
</dbReference>
<dbReference type="AlphaFoldDB" id="A0AAN9YCK1"/>
<dbReference type="PANTHER" id="PTHR36978">
    <property type="entry name" value="P-LOOP CONTAINING NUCLEOTIDE TRIPHOSPHATE HYDROLASE"/>
    <property type="match status" value="1"/>
</dbReference>
<keyword evidence="2" id="KW-1185">Reference proteome</keyword>
<evidence type="ECO:0000313" key="1">
    <source>
        <dbReference type="EMBL" id="KAK7735663.1"/>
    </source>
</evidence>